<keyword evidence="3 6" id="KW-0812">Transmembrane</keyword>
<evidence type="ECO:0000256" key="3">
    <source>
        <dbReference type="ARBA" id="ARBA00022692"/>
    </source>
</evidence>
<feature type="transmembrane region" description="Helical" evidence="6">
    <location>
        <begin position="272"/>
        <end position="295"/>
    </location>
</feature>
<keyword evidence="5 6" id="KW-0472">Membrane</keyword>
<comment type="subcellular location">
    <subcellularLocation>
        <location evidence="1">Cell membrane</location>
        <topology evidence="1">Multi-pass membrane protein</topology>
    </subcellularLocation>
</comment>
<dbReference type="InterPro" id="IPR007895">
    <property type="entry name" value="MASE1"/>
</dbReference>
<name>A0AB38G0Q2_9ENTR</name>
<dbReference type="RefSeq" id="WP_038256931.1">
    <property type="nucleotide sequence ID" value="NZ_JAABVJ010000010.1"/>
</dbReference>
<evidence type="ECO:0000256" key="5">
    <source>
        <dbReference type="ARBA" id="ARBA00023136"/>
    </source>
</evidence>
<dbReference type="AlphaFoldDB" id="A0AB38G0Q2"/>
<keyword evidence="4 6" id="KW-1133">Transmembrane helix</keyword>
<dbReference type="EMBL" id="UAVL01000020">
    <property type="protein sequence ID" value="SQA65244.1"/>
    <property type="molecule type" value="Genomic_DNA"/>
</dbReference>
<comment type="caution">
    <text evidence="8">The sequence shown here is derived from an EMBL/GenBank/DDBJ whole genome shotgun (WGS) entry which is preliminary data.</text>
</comment>
<feature type="transmembrane region" description="Helical" evidence="6">
    <location>
        <begin position="153"/>
        <end position="174"/>
    </location>
</feature>
<sequence length="417" mass="46106">MKALFPTWLQQSFILLLWGLVFYLAGLPSLKFDDPTSSIAIIWFPAGVAVAAFMSARWRDYPALIIIFTLATALLDEQWDTPLTFALSLLYAFLSIPSTVAIAWTVRRFARMHDDLHIILVWIVATLAISALDSLIVGSGYAVAQGLTPLGLFWHGFIADVTGIFFAAPIVMGFLNQHERFAANSVMSKCIGFVLWLALCAIAGIIFGHELPWVAKHATALYFGLACLPIAAVMLLSLFWGSLGGSVALLTLGAIVIYYTDQHKGPFFLKSLAYTESLLLALSYLSAAALLVVFIRVVRRLTRNRDASGNGVFYRLAPASGEILWENTLSALPGNMQPGELHRVDDVLQRVHPRDRDKLRTHWLSASHDQHAALIFRIQVSDGQWVTLVDRSSMHMVADGEDIIVGNWQASRFHLAL</sequence>
<feature type="domain" description="MASE1" evidence="7">
    <location>
        <begin position="16"/>
        <end position="297"/>
    </location>
</feature>
<evidence type="ECO:0000259" key="7">
    <source>
        <dbReference type="Pfam" id="PF05231"/>
    </source>
</evidence>
<feature type="transmembrane region" description="Helical" evidence="6">
    <location>
        <begin position="61"/>
        <end position="79"/>
    </location>
</feature>
<feature type="transmembrane region" description="Helical" evidence="6">
    <location>
        <begin position="12"/>
        <end position="30"/>
    </location>
</feature>
<dbReference type="Gene3D" id="3.30.450.20">
    <property type="entry name" value="PAS domain"/>
    <property type="match status" value="1"/>
</dbReference>
<feature type="transmembrane region" description="Helical" evidence="6">
    <location>
        <begin position="85"/>
        <end position="106"/>
    </location>
</feature>
<feature type="transmembrane region" description="Helical" evidence="6">
    <location>
        <begin position="186"/>
        <end position="207"/>
    </location>
</feature>
<dbReference type="GO" id="GO:0005886">
    <property type="term" value="C:plasma membrane"/>
    <property type="evidence" value="ECO:0007669"/>
    <property type="project" value="UniProtKB-SubCell"/>
</dbReference>
<evidence type="ECO:0000256" key="4">
    <source>
        <dbReference type="ARBA" id="ARBA00022989"/>
    </source>
</evidence>
<evidence type="ECO:0000256" key="2">
    <source>
        <dbReference type="ARBA" id="ARBA00022475"/>
    </source>
</evidence>
<protein>
    <submittedName>
        <fullName evidence="8">Diguanylate cyclase</fullName>
    </submittedName>
</protein>
<gene>
    <name evidence="8" type="ORF">NCTC11967_04272</name>
</gene>
<organism evidence="8 9">
    <name type="scientific">Yokenella regensburgei</name>
    <dbReference type="NCBI Taxonomy" id="158877"/>
    <lineage>
        <taxon>Bacteria</taxon>
        <taxon>Pseudomonadati</taxon>
        <taxon>Pseudomonadota</taxon>
        <taxon>Gammaproteobacteria</taxon>
        <taxon>Enterobacterales</taxon>
        <taxon>Enterobacteriaceae</taxon>
        <taxon>Yokenella</taxon>
    </lineage>
</organism>
<dbReference type="Proteomes" id="UP000251313">
    <property type="component" value="Unassembled WGS sequence"/>
</dbReference>
<dbReference type="Pfam" id="PF05231">
    <property type="entry name" value="MASE1"/>
    <property type="match status" value="1"/>
</dbReference>
<evidence type="ECO:0000256" key="6">
    <source>
        <dbReference type="SAM" id="Phobius"/>
    </source>
</evidence>
<evidence type="ECO:0000313" key="9">
    <source>
        <dbReference type="Proteomes" id="UP000251313"/>
    </source>
</evidence>
<proteinExistence type="predicted"/>
<feature type="transmembrane region" description="Helical" evidence="6">
    <location>
        <begin position="243"/>
        <end position="260"/>
    </location>
</feature>
<feature type="transmembrane region" description="Helical" evidence="6">
    <location>
        <begin position="36"/>
        <end position="54"/>
    </location>
</feature>
<feature type="transmembrane region" description="Helical" evidence="6">
    <location>
        <begin position="219"/>
        <end position="236"/>
    </location>
</feature>
<evidence type="ECO:0000313" key="8">
    <source>
        <dbReference type="EMBL" id="SQA65244.1"/>
    </source>
</evidence>
<reference evidence="8 9" key="1">
    <citation type="submission" date="2018-06" db="EMBL/GenBank/DDBJ databases">
        <authorList>
            <consortium name="Pathogen Informatics"/>
            <person name="Doyle S."/>
        </authorList>
    </citation>
    <scope>NUCLEOTIDE SEQUENCE [LARGE SCALE GENOMIC DNA]</scope>
    <source>
        <strain evidence="8 9">NCTC11967</strain>
    </source>
</reference>
<keyword evidence="2" id="KW-1003">Cell membrane</keyword>
<accession>A0AB38G0Q2</accession>
<feature type="transmembrane region" description="Helical" evidence="6">
    <location>
        <begin position="118"/>
        <end position="141"/>
    </location>
</feature>
<evidence type="ECO:0000256" key="1">
    <source>
        <dbReference type="ARBA" id="ARBA00004651"/>
    </source>
</evidence>